<dbReference type="AlphaFoldDB" id="A0A1E2ULG8"/>
<proteinExistence type="predicted"/>
<evidence type="ECO:0000313" key="2">
    <source>
        <dbReference type="Proteomes" id="UP000094849"/>
    </source>
</evidence>
<gene>
    <name evidence="1" type="ORF">A3196_01800</name>
</gene>
<dbReference type="Proteomes" id="UP000094849">
    <property type="component" value="Unassembled WGS sequence"/>
</dbReference>
<evidence type="ECO:0000313" key="1">
    <source>
        <dbReference type="EMBL" id="ODB95596.1"/>
    </source>
</evidence>
<dbReference type="EMBL" id="LVJZ01000003">
    <property type="protein sequence ID" value="ODB95596.1"/>
    <property type="molecule type" value="Genomic_DNA"/>
</dbReference>
<organism evidence="1 2">
    <name type="scientific">Candidatus Thiodiazotropha endoloripes</name>
    <dbReference type="NCBI Taxonomy" id="1818881"/>
    <lineage>
        <taxon>Bacteria</taxon>
        <taxon>Pseudomonadati</taxon>
        <taxon>Pseudomonadota</taxon>
        <taxon>Gammaproteobacteria</taxon>
        <taxon>Chromatiales</taxon>
        <taxon>Sedimenticolaceae</taxon>
        <taxon>Candidatus Thiodiazotropha</taxon>
    </lineage>
</organism>
<comment type="caution">
    <text evidence="1">The sequence shown here is derived from an EMBL/GenBank/DDBJ whole genome shotgun (WGS) entry which is preliminary data.</text>
</comment>
<protein>
    <submittedName>
        <fullName evidence="1">Uncharacterized protein</fullName>
    </submittedName>
</protein>
<reference evidence="1 2" key="1">
    <citation type="submission" date="2016-03" db="EMBL/GenBank/DDBJ databases">
        <title>Chemosynthetic sulphur-oxidizing symbionts of marine invertebrate animals are capable of nitrogen fixation.</title>
        <authorList>
            <person name="Petersen J.M."/>
            <person name="Kemper A."/>
            <person name="Gruber-Vodicka H."/>
            <person name="Cardini U."/>
            <person name="Geest Mvander."/>
            <person name="Kleiner M."/>
            <person name="Bulgheresi S."/>
            <person name="Fussmann M."/>
            <person name="Herbold C."/>
            <person name="Seah B.K.B."/>
            <person name="Antony C.Paul."/>
            <person name="Liu D."/>
            <person name="Belitz A."/>
            <person name="Weber M."/>
        </authorList>
    </citation>
    <scope>NUCLEOTIDE SEQUENCE [LARGE SCALE GENOMIC DNA]</scope>
    <source>
        <strain evidence="1">G_D</strain>
    </source>
</reference>
<keyword evidence="2" id="KW-1185">Reference proteome</keyword>
<sequence length="283" mass="32554">MSMLLHPIRHLHHLPQQRRLICRPQGSLRSDKNLQRISYRLQSITDDHGAEDMAAGFIHSFTDHADESLNQQLCDSSLPGFLQDQLRDTVKHNCSISNIPVSLDCRSKTDSLCMEFLPLQNRQTSTSLKETIAVENQQSIAIMINTLQNSWSWQRTLNFIYEKLVFSLIGSGDPQEVNEKTINWLVVISGSIAAIQTQFLQAAMDNLNTMQESVSFSNKSQETLDAMTCDERDCYIKLRDSRRRKFITAQTHYRSNLHLFRHATQMLNTLFSLFSKPCRFRAS</sequence>
<name>A0A1E2ULG8_9GAMM</name>
<accession>A0A1E2ULG8</accession>
<dbReference type="RefSeq" id="WP_069024049.1">
    <property type="nucleotide sequence ID" value="NZ_LVJZ01000003.1"/>
</dbReference>